<sequence length="49" mass="5402">MLAGALLPWVVWVVLLATFVLFASTTSRALLDERPTARFREFRGVAVGP</sequence>
<dbReference type="Proteomes" id="UP000010467">
    <property type="component" value="Chromosome"/>
</dbReference>
<organism evidence="1 2">
    <name type="scientific">Deinococcus peraridilitoris (strain DSM 19664 / LMG 22246 / CIP 109416 / KR-200)</name>
    <dbReference type="NCBI Taxonomy" id="937777"/>
    <lineage>
        <taxon>Bacteria</taxon>
        <taxon>Thermotogati</taxon>
        <taxon>Deinococcota</taxon>
        <taxon>Deinococci</taxon>
        <taxon>Deinococcales</taxon>
        <taxon>Deinococcaceae</taxon>
        <taxon>Deinococcus</taxon>
    </lineage>
</organism>
<protein>
    <submittedName>
        <fullName evidence="1">Uncharacterized protein</fullName>
    </submittedName>
</protein>
<dbReference type="EMBL" id="CP003382">
    <property type="protein sequence ID" value="AFZ66568.1"/>
    <property type="molecule type" value="Genomic_DNA"/>
</dbReference>
<dbReference type="STRING" id="937777.Deipe_1004"/>
<keyword evidence="2" id="KW-1185">Reference proteome</keyword>
<evidence type="ECO:0000313" key="2">
    <source>
        <dbReference type="Proteomes" id="UP000010467"/>
    </source>
</evidence>
<dbReference type="KEGG" id="dpd:Deipe_1004"/>
<dbReference type="HOGENOM" id="CLU_3134813_0_0_0"/>
<evidence type="ECO:0000313" key="1">
    <source>
        <dbReference type="EMBL" id="AFZ66568.1"/>
    </source>
</evidence>
<accession>K9ZY26</accession>
<reference evidence="2" key="1">
    <citation type="submission" date="2012-03" db="EMBL/GenBank/DDBJ databases">
        <title>Complete sequence of chromosome of Deinococcus peraridilitoris DSM 19664.</title>
        <authorList>
            <person name="Lucas S."/>
            <person name="Copeland A."/>
            <person name="Lapidus A."/>
            <person name="Glavina del Rio T."/>
            <person name="Dalin E."/>
            <person name="Tice H."/>
            <person name="Bruce D."/>
            <person name="Goodwin L."/>
            <person name="Pitluck S."/>
            <person name="Peters L."/>
            <person name="Mikhailova N."/>
            <person name="Lu M."/>
            <person name="Kyrpides N."/>
            <person name="Mavromatis K."/>
            <person name="Ivanova N."/>
            <person name="Brettin T."/>
            <person name="Detter J.C."/>
            <person name="Han C."/>
            <person name="Larimer F."/>
            <person name="Land M."/>
            <person name="Hauser L."/>
            <person name="Markowitz V."/>
            <person name="Cheng J.-F."/>
            <person name="Hugenholtz P."/>
            <person name="Woyke T."/>
            <person name="Wu D."/>
            <person name="Pukall R."/>
            <person name="Steenblock K."/>
            <person name="Brambilla E."/>
            <person name="Klenk H.-P."/>
            <person name="Eisen J.A."/>
        </authorList>
    </citation>
    <scope>NUCLEOTIDE SEQUENCE [LARGE SCALE GENOMIC DNA]</scope>
    <source>
        <strain evidence="2">DSM 19664 / LMG 22246 / CIP 109416 / KR-200</strain>
    </source>
</reference>
<gene>
    <name evidence="1" type="ordered locus">Deipe_1004</name>
</gene>
<dbReference type="PATRIC" id="fig|937777.3.peg.1003"/>
<proteinExistence type="predicted"/>
<name>K9ZY26_DEIPD</name>
<dbReference type="AlphaFoldDB" id="K9ZY26"/>